<dbReference type="Proteomes" id="UP000248631">
    <property type="component" value="Unassembled WGS sequence"/>
</dbReference>
<reference evidence="1 2" key="1">
    <citation type="submission" date="2014-12" db="EMBL/GenBank/DDBJ databases">
        <title>Complete genome sequence of Herbaspirillum rubrisubalbicans Os38.</title>
        <authorList>
            <person name="Chen M."/>
            <person name="An Q."/>
        </authorList>
    </citation>
    <scope>NUCLEOTIDE SEQUENCE [LARGE SCALE GENOMIC DNA]</scope>
    <source>
        <strain evidence="1 2">Os38</strain>
    </source>
</reference>
<proteinExistence type="predicted"/>
<keyword evidence="2" id="KW-1185">Reference proteome</keyword>
<evidence type="ECO:0000313" key="2">
    <source>
        <dbReference type="Proteomes" id="UP000248631"/>
    </source>
</evidence>
<accession>A0ABX9C6E0</accession>
<gene>
    <name evidence="1" type="ORF">RB24_04080</name>
</gene>
<name>A0ABX9C6E0_9BURK</name>
<evidence type="ECO:0000313" key="1">
    <source>
        <dbReference type="EMBL" id="RAM66166.1"/>
    </source>
</evidence>
<organism evidence="1 2">
    <name type="scientific">Herbaspirillum rubrisubalbicans</name>
    <dbReference type="NCBI Taxonomy" id="80842"/>
    <lineage>
        <taxon>Bacteria</taxon>
        <taxon>Pseudomonadati</taxon>
        <taxon>Pseudomonadota</taxon>
        <taxon>Betaproteobacteria</taxon>
        <taxon>Burkholderiales</taxon>
        <taxon>Oxalobacteraceae</taxon>
        <taxon>Herbaspirillum</taxon>
    </lineage>
</organism>
<sequence length="81" mass="7970">MGVISRPIWAGAALKTGATPFISIRDGKPISSKAAVPCMSTTTTTGAAIAASGPAAGIGTAVSTILATTMARPIPTRLTSE</sequence>
<dbReference type="EMBL" id="JUGD01000004">
    <property type="protein sequence ID" value="RAM66166.1"/>
    <property type="molecule type" value="Genomic_DNA"/>
</dbReference>
<protein>
    <submittedName>
        <fullName evidence="1">Uncharacterized protein</fullName>
    </submittedName>
</protein>
<comment type="caution">
    <text evidence="1">The sequence shown here is derived from an EMBL/GenBank/DDBJ whole genome shotgun (WGS) entry which is preliminary data.</text>
</comment>